<organism evidence="1 2">
    <name type="scientific">Exidia glandulosa HHB12029</name>
    <dbReference type="NCBI Taxonomy" id="1314781"/>
    <lineage>
        <taxon>Eukaryota</taxon>
        <taxon>Fungi</taxon>
        <taxon>Dikarya</taxon>
        <taxon>Basidiomycota</taxon>
        <taxon>Agaricomycotina</taxon>
        <taxon>Agaricomycetes</taxon>
        <taxon>Auriculariales</taxon>
        <taxon>Exidiaceae</taxon>
        <taxon>Exidia</taxon>
    </lineage>
</organism>
<dbReference type="Proteomes" id="UP000077266">
    <property type="component" value="Unassembled WGS sequence"/>
</dbReference>
<proteinExistence type="predicted"/>
<dbReference type="InParanoid" id="A0A165LP84"/>
<dbReference type="EMBL" id="KV425922">
    <property type="protein sequence ID" value="KZV98126.1"/>
    <property type="molecule type" value="Genomic_DNA"/>
</dbReference>
<keyword evidence="2" id="KW-1185">Reference proteome</keyword>
<name>A0A165LP84_EXIGL</name>
<accession>A0A165LP84</accession>
<dbReference type="AlphaFoldDB" id="A0A165LP84"/>
<protein>
    <submittedName>
        <fullName evidence="1">Uncharacterized protein</fullName>
    </submittedName>
</protein>
<evidence type="ECO:0000313" key="2">
    <source>
        <dbReference type="Proteomes" id="UP000077266"/>
    </source>
</evidence>
<sequence>MTRRLRRGTPVVLSVESRRSLFRRTRWPSIRVNVTRARTRSGLEVLTPDDPRGSSGAFGGGECSPHVSLPFPMRQSRSCVKGQMSRTCTRSSASPTTVHAAFSRVARRGAFAAVMMVCSCSLGHAE</sequence>
<evidence type="ECO:0000313" key="1">
    <source>
        <dbReference type="EMBL" id="KZV98126.1"/>
    </source>
</evidence>
<gene>
    <name evidence="1" type="ORF">EXIGLDRAFT_327744</name>
</gene>
<reference evidence="1 2" key="1">
    <citation type="journal article" date="2016" name="Mol. Biol. Evol.">
        <title>Comparative Genomics of Early-Diverging Mushroom-Forming Fungi Provides Insights into the Origins of Lignocellulose Decay Capabilities.</title>
        <authorList>
            <person name="Nagy L.G."/>
            <person name="Riley R."/>
            <person name="Tritt A."/>
            <person name="Adam C."/>
            <person name="Daum C."/>
            <person name="Floudas D."/>
            <person name="Sun H."/>
            <person name="Yadav J.S."/>
            <person name="Pangilinan J."/>
            <person name="Larsson K.H."/>
            <person name="Matsuura K."/>
            <person name="Barry K."/>
            <person name="Labutti K."/>
            <person name="Kuo R."/>
            <person name="Ohm R.A."/>
            <person name="Bhattacharya S.S."/>
            <person name="Shirouzu T."/>
            <person name="Yoshinaga Y."/>
            <person name="Martin F.M."/>
            <person name="Grigoriev I.V."/>
            <person name="Hibbett D.S."/>
        </authorList>
    </citation>
    <scope>NUCLEOTIDE SEQUENCE [LARGE SCALE GENOMIC DNA]</scope>
    <source>
        <strain evidence="1 2">HHB12029</strain>
    </source>
</reference>